<dbReference type="Proteomes" id="UP000565441">
    <property type="component" value="Unassembled WGS sequence"/>
</dbReference>
<protein>
    <recommendedName>
        <fullName evidence="2">pH-response regulator protein palC</fullName>
    </recommendedName>
</protein>
<feature type="compositionally biased region" description="Low complexity" evidence="3">
    <location>
        <begin position="65"/>
        <end position="80"/>
    </location>
</feature>
<dbReference type="InterPro" id="IPR004328">
    <property type="entry name" value="BRO1_dom"/>
</dbReference>
<dbReference type="PROSITE" id="PS51180">
    <property type="entry name" value="BRO1"/>
    <property type="match status" value="1"/>
</dbReference>
<evidence type="ECO:0000256" key="1">
    <source>
        <dbReference type="ARBA" id="ARBA00010997"/>
    </source>
</evidence>
<dbReference type="InterPro" id="IPR001357">
    <property type="entry name" value="BRCT_dom"/>
</dbReference>
<feature type="region of interest" description="Disordered" evidence="3">
    <location>
        <begin position="568"/>
        <end position="720"/>
    </location>
</feature>
<feature type="compositionally biased region" description="Basic residues" evidence="3">
    <location>
        <begin position="586"/>
        <end position="601"/>
    </location>
</feature>
<dbReference type="PROSITE" id="PS50172">
    <property type="entry name" value="BRCT"/>
    <property type="match status" value="1"/>
</dbReference>
<evidence type="ECO:0000259" key="4">
    <source>
        <dbReference type="PROSITE" id="PS50172"/>
    </source>
</evidence>
<name>A0A8H5HCJ9_9AGAR</name>
<accession>A0A8H5HCJ9</accession>
<feature type="domain" description="BRO1" evidence="5">
    <location>
        <begin position="1111"/>
        <end position="1504"/>
    </location>
</feature>
<feature type="region of interest" description="Disordered" evidence="3">
    <location>
        <begin position="737"/>
        <end position="798"/>
    </location>
</feature>
<evidence type="ECO:0000313" key="6">
    <source>
        <dbReference type="EMBL" id="KAF5380535.1"/>
    </source>
</evidence>
<feature type="compositionally biased region" description="Basic and acidic residues" evidence="3">
    <location>
        <begin position="230"/>
        <end position="242"/>
    </location>
</feature>
<feature type="compositionally biased region" description="Polar residues" evidence="3">
    <location>
        <begin position="117"/>
        <end position="137"/>
    </location>
</feature>
<feature type="compositionally biased region" description="Low complexity" evidence="3">
    <location>
        <begin position="403"/>
        <end position="414"/>
    </location>
</feature>
<dbReference type="Gene3D" id="1.25.40.280">
    <property type="entry name" value="alix/aip1 like domains"/>
    <property type="match status" value="1"/>
</dbReference>
<dbReference type="InterPro" id="IPR037505">
    <property type="entry name" value="pH-resp_palC"/>
</dbReference>
<dbReference type="CDD" id="cd17716">
    <property type="entry name" value="BRCT_microcephalin_rpt1"/>
    <property type="match status" value="1"/>
</dbReference>
<evidence type="ECO:0000313" key="7">
    <source>
        <dbReference type="Proteomes" id="UP000565441"/>
    </source>
</evidence>
<dbReference type="SMART" id="SM01041">
    <property type="entry name" value="BRO1"/>
    <property type="match status" value="1"/>
</dbReference>
<gene>
    <name evidence="6" type="ORF">D9615_004724</name>
</gene>
<feature type="compositionally biased region" description="Basic and acidic residues" evidence="3">
    <location>
        <begin position="419"/>
        <end position="430"/>
    </location>
</feature>
<dbReference type="GO" id="GO:0071467">
    <property type="term" value="P:cellular response to pH"/>
    <property type="evidence" value="ECO:0007669"/>
    <property type="project" value="InterPro"/>
</dbReference>
<dbReference type="InterPro" id="IPR036420">
    <property type="entry name" value="BRCT_dom_sf"/>
</dbReference>
<evidence type="ECO:0000256" key="2">
    <source>
        <dbReference type="ARBA" id="ARBA00022193"/>
    </source>
</evidence>
<feature type="compositionally biased region" description="Low complexity" evidence="3">
    <location>
        <begin position="934"/>
        <end position="944"/>
    </location>
</feature>
<comment type="similarity">
    <text evidence="1">Belongs to the palC family.</text>
</comment>
<feature type="compositionally biased region" description="Basic and acidic residues" evidence="3">
    <location>
        <begin position="84"/>
        <end position="100"/>
    </location>
</feature>
<feature type="compositionally biased region" description="Pro residues" evidence="3">
    <location>
        <begin position="257"/>
        <end position="275"/>
    </location>
</feature>
<evidence type="ECO:0000256" key="3">
    <source>
        <dbReference type="SAM" id="MobiDB-lite"/>
    </source>
</evidence>
<dbReference type="EMBL" id="JAACJP010000013">
    <property type="protein sequence ID" value="KAF5380535.1"/>
    <property type="molecule type" value="Genomic_DNA"/>
</dbReference>
<feature type="compositionally biased region" description="Polar residues" evidence="3">
    <location>
        <begin position="318"/>
        <end position="346"/>
    </location>
</feature>
<dbReference type="Pfam" id="PF03097">
    <property type="entry name" value="BRO1"/>
    <property type="match status" value="1"/>
</dbReference>
<feature type="region of interest" description="Disordered" evidence="3">
    <location>
        <begin position="361"/>
        <end position="480"/>
    </location>
</feature>
<dbReference type="SUPFAM" id="SSF52113">
    <property type="entry name" value="BRCT domain"/>
    <property type="match status" value="1"/>
</dbReference>
<dbReference type="GO" id="GO:0005886">
    <property type="term" value="C:plasma membrane"/>
    <property type="evidence" value="ECO:0007669"/>
    <property type="project" value="TreeGrafter"/>
</dbReference>
<feature type="region of interest" description="Disordered" evidence="3">
    <location>
        <begin position="1371"/>
        <end position="1390"/>
    </location>
</feature>
<evidence type="ECO:0000259" key="5">
    <source>
        <dbReference type="PROSITE" id="PS51180"/>
    </source>
</evidence>
<feature type="compositionally biased region" description="Polar residues" evidence="3">
    <location>
        <begin position="698"/>
        <end position="707"/>
    </location>
</feature>
<feature type="compositionally biased region" description="Polar residues" evidence="3">
    <location>
        <begin position="365"/>
        <end position="378"/>
    </location>
</feature>
<feature type="compositionally biased region" description="Polar residues" evidence="3">
    <location>
        <begin position="654"/>
        <end position="675"/>
    </location>
</feature>
<feature type="compositionally biased region" description="Basic residues" evidence="3">
    <location>
        <begin position="436"/>
        <end position="448"/>
    </location>
</feature>
<feature type="compositionally biased region" description="Polar residues" evidence="3">
    <location>
        <begin position="145"/>
        <end position="166"/>
    </location>
</feature>
<dbReference type="Gene3D" id="3.40.50.10190">
    <property type="entry name" value="BRCT domain"/>
    <property type="match status" value="1"/>
</dbReference>
<dbReference type="InterPro" id="IPR038499">
    <property type="entry name" value="BRO1_sf"/>
</dbReference>
<reference evidence="6 7" key="1">
    <citation type="journal article" date="2020" name="ISME J.">
        <title>Uncovering the hidden diversity of litter-decomposition mechanisms in mushroom-forming fungi.</title>
        <authorList>
            <person name="Floudas D."/>
            <person name="Bentzer J."/>
            <person name="Ahren D."/>
            <person name="Johansson T."/>
            <person name="Persson P."/>
            <person name="Tunlid A."/>
        </authorList>
    </citation>
    <scope>NUCLEOTIDE SEQUENCE [LARGE SCALE GENOMIC DNA]</scope>
    <source>
        <strain evidence="6 7">CBS 661.87</strain>
    </source>
</reference>
<organism evidence="6 7">
    <name type="scientific">Tricholomella constricta</name>
    <dbReference type="NCBI Taxonomy" id="117010"/>
    <lineage>
        <taxon>Eukaryota</taxon>
        <taxon>Fungi</taxon>
        <taxon>Dikarya</taxon>
        <taxon>Basidiomycota</taxon>
        <taxon>Agaricomycotina</taxon>
        <taxon>Agaricomycetes</taxon>
        <taxon>Agaricomycetidae</taxon>
        <taxon>Agaricales</taxon>
        <taxon>Tricholomatineae</taxon>
        <taxon>Lyophyllaceae</taxon>
        <taxon>Tricholomella</taxon>
    </lineage>
</organism>
<feature type="compositionally biased region" description="Basic and acidic residues" evidence="3">
    <location>
        <begin position="913"/>
        <end position="923"/>
    </location>
</feature>
<feature type="region of interest" description="Disordered" evidence="3">
    <location>
        <begin position="46"/>
        <end position="281"/>
    </location>
</feature>
<feature type="compositionally biased region" description="Low complexity" evidence="3">
    <location>
        <begin position="775"/>
        <end position="796"/>
    </location>
</feature>
<keyword evidence="7" id="KW-1185">Reference proteome</keyword>
<proteinExistence type="inferred from homology"/>
<feature type="domain" description="BRCT" evidence="4">
    <location>
        <begin position="1029"/>
        <end position="1123"/>
    </location>
</feature>
<feature type="region of interest" description="Disordered" evidence="3">
    <location>
        <begin position="862"/>
        <end position="993"/>
    </location>
</feature>
<dbReference type="PANTHER" id="PTHR40463">
    <property type="entry name" value="PH-RESPONSE REGULATOR PROTEIN PALC"/>
    <property type="match status" value="1"/>
</dbReference>
<dbReference type="Pfam" id="PF00533">
    <property type="entry name" value="BRCT"/>
    <property type="match status" value="1"/>
</dbReference>
<feature type="compositionally biased region" description="Basic and acidic residues" evidence="3">
    <location>
        <begin position="388"/>
        <end position="402"/>
    </location>
</feature>
<sequence length="1564" mass="166795">MASSIFSEKRTRSQLTLPDRLLFQLSQGSPMKDARTALKINLNLEPSVDTRVESAEETDDELLLSPTKVVPTTRTTKRSVSPPPKDEYATRPDSPSDKRELKRQKRDGDGDPAPNGEGSSNNPVARSSHTRSLSQPEPTRKSTRIRSATNSRAGTPAPSNLYSDKNTMPGKGRAQSVPLFPSSSSSNVLHIDLRNPPPSPRRPRSRSPSKEREFRIVAGTPAVTKLATIPDERSLSLERERPGTAPPTEEPSIHETPPMPVMPPLSPLTPLPETPHPSSTEHNYTGIEWCNHIEEGDEDQVSTSAQEALKPLPGLGATTKSRLPRPSSSINLAASATGPSPTTMRQTMLMGPPSTVAAAQIAVASGSSEKPTPISAQPTDAFALMMAKARESKEKGKGKEKASGTATKASGSSKLTQKSKADKGKERETQPPKISIKMKMKAKGKSRPKPVPVPVPAPSLSSEFEDRPLRSPSPQAPSPFNILHSSHPSTLPIMDVSMESIDPAVMVEDELFAIVANSTTTAEPVATASAITAAPNTTLPTPTIKSTTTKLHISKRVPVAVASVGRVTRSTSLRRNLKTPEVPKPVLKKPSGKQAAVRKKSIPCFEPTVAGPSNQSTDDVPHDPAASTSSLSDLPTDPVVPTLSLGSPMKLSSPKKNFTQAAETSFSRPTQSTVAKQALSKSPGKSRPDRPAASSPSKLTRSASMFSSRPAGSLSRTFTGYGGIAGSSLSTLSSALEKLHQPPPGRPNTSMGFNRDGLDSSFELKGTSKDDTSVGPSASKSSSGGASSPAKAAGGSRLMQRTLITGPRSSVTGKSIFGAGTVLRGPGGFKVPGNALKTGSRIFGVGGGAFTGTTRVRTLQKASRKTSLPSVMASPVKGGDGGDATDVAHNDEQEPEVGSSTTVFADQGLPLNDKGKGKERSADSWRSNASRRVSLASQALSQSLNELPSKASPGLMGPPMTPTRKGTRSASSTYPSSEAFMPSGGDGERLSPSTRSVTMGLRNAALSVSKSGAGTSKISAASAASRATEALKVLKDCVIFVDVRTDDGDEAGSLFVEMLEGVGARILTRVGQTCTHIVFKNGLMSTLTRYRLLRDPKPLVVGIAWVVECVEQRKQVDETKFLIDLEVNIAVVTQARANVRAVLKDSKRTDHSQKDFLQLVKLLEDYIPQLRGIMECLAHDEISLKSELSFSWRTTLSANIFNTSPRLSLPGLQADLAFSLLTYAFALSNLARSTANSLGRYERDRAISDSERKAKDEQLNVAVDFLCRVSGIYTYVGDTVLPEWETHIRGRPTGFEKPPDLSREVNSALAKMALADAQSLAIRKLLSKAAFESNIAPGPPLPRSHPSPALIAKLHLECASLYSSARSLVKTTDARKRPSPAPESGSEVSAELRRYLTDQTALHAALARKWLGVDAGEKGGSERGGEAVGYLAWAKKELEELEDDKKGLGIVRGRDKDVRERLKEKISDELESVNLFYRYYKKSNDSLHFKSVPMQADLQARIPAGIMAIRAKPYVPPTPTFGPGSVTHLQAQTTELVLDDSSYKSTDTLSPLPAGTYAGAGSYF</sequence>
<comment type="caution">
    <text evidence="6">The sequence shown here is derived from an EMBL/GenBank/DDBJ whole genome shotgun (WGS) entry which is preliminary data.</text>
</comment>
<feature type="region of interest" description="Disordered" evidence="3">
    <location>
        <begin position="297"/>
        <end position="349"/>
    </location>
</feature>
<dbReference type="OrthoDB" id="10266451at2759"/>
<dbReference type="PANTHER" id="PTHR40463:SF1">
    <property type="entry name" value="PH-RESPONSE REGULATOR PROTEIN PALC"/>
    <property type="match status" value="1"/>
</dbReference>